<name>A0A2N8HHB9_9BACT</name>
<dbReference type="Proteomes" id="UP000236000">
    <property type="component" value="Unassembled WGS sequence"/>
</dbReference>
<comment type="caution">
    <text evidence="1">The sequence shown here is derived from an EMBL/GenBank/DDBJ whole genome shotgun (WGS) entry which is preliminary data.</text>
</comment>
<proteinExistence type="predicted"/>
<evidence type="ECO:0000313" key="2">
    <source>
        <dbReference type="Proteomes" id="UP000236000"/>
    </source>
</evidence>
<sequence>MAQSPYFLNFTSSNIKEFLAKSDIKDADQLIIYHDGHIIYRGYKGYLRSLDGSPQWGLPGRVIKDGNILADMFAISHYYNGHIFKEPYSKQYFLEMSCVDEHDPFPMYGETRN</sequence>
<organism evidence="1 2">
    <name type="scientific">Akkermansia muciniphila</name>
    <dbReference type="NCBI Taxonomy" id="239935"/>
    <lineage>
        <taxon>Bacteria</taxon>
        <taxon>Pseudomonadati</taxon>
        <taxon>Verrucomicrobiota</taxon>
        <taxon>Verrucomicrobiia</taxon>
        <taxon>Verrucomicrobiales</taxon>
        <taxon>Akkermansiaceae</taxon>
        <taxon>Akkermansia</taxon>
    </lineage>
</organism>
<gene>
    <name evidence="1" type="ORF">CXU22_00085</name>
</gene>
<dbReference type="EMBL" id="PJKA01000001">
    <property type="protein sequence ID" value="PNC20854.1"/>
    <property type="molecule type" value="Genomic_DNA"/>
</dbReference>
<protein>
    <submittedName>
        <fullName evidence="1">Uncharacterized protein</fullName>
    </submittedName>
</protein>
<evidence type="ECO:0000313" key="1">
    <source>
        <dbReference type="EMBL" id="PNC20854.1"/>
    </source>
</evidence>
<dbReference type="AlphaFoldDB" id="A0A2N8HHB9"/>
<accession>A0A2N8HHB9</accession>
<reference evidence="1 2" key="1">
    <citation type="journal article" date="2017" name="BMC Genomics">
        <title>Genome sequencing of 39 Akkermansia muciniphila isolates reveals its population structure, genomic and functional diverisity, and global distribution in mammalian gut microbiotas.</title>
        <authorList>
            <person name="Guo X."/>
            <person name="Li S."/>
            <person name="Zhang J."/>
            <person name="Wu F."/>
            <person name="Li X."/>
            <person name="Wu D."/>
            <person name="Zhang M."/>
            <person name="Ou Z."/>
            <person name="Jie Z."/>
            <person name="Yan Q."/>
            <person name="Li P."/>
            <person name="Yi J."/>
            <person name="Peng Y."/>
        </authorList>
    </citation>
    <scope>NUCLEOTIDE SEQUENCE [LARGE SCALE GENOMIC DNA]</scope>
    <source>
        <strain evidence="1 2">GP24</strain>
    </source>
</reference>